<gene>
    <name evidence="7" type="primary">AVEN_118626_1</name>
    <name evidence="7" type="ORF">TNIN_81541</name>
</gene>
<feature type="transmembrane region" description="Helical" evidence="6">
    <location>
        <begin position="56"/>
        <end position="76"/>
    </location>
</feature>
<keyword evidence="4 6" id="KW-0472">Membrane</keyword>
<feature type="transmembrane region" description="Helical" evidence="6">
    <location>
        <begin position="88"/>
        <end position="111"/>
    </location>
</feature>
<comment type="subcellular location">
    <subcellularLocation>
        <location evidence="1">Membrane</location>
        <topology evidence="1">Multi-pass membrane protein</topology>
    </subcellularLocation>
</comment>
<evidence type="ECO:0008006" key="9">
    <source>
        <dbReference type="Google" id="ProtNLM"/>
    </source>
</evidence>
<feature type="transmembrane region" description="Helical" evidence="6">
    <location>
        <begin position="146"/>
        <end position="166"/>
    </location>
</feature>
<evidence type="ECO:0000256" key="2">
    <source>
        <dbReference type="ARBA" id="ARBA00022692"/>
    </source>
</evidence>
<keyword evidence="2 6" id="KW-0812">Transmembrane</keyword>
<dbReference type="PANTHER" id="PTHR21421">
    <property type="entry name" value="GUSTATORY RECEPTOR"/>
    <property type="match status" value="1"/>
</dbReference>
<protein>
    <recommendedName>
        <fullName evidence="9">Gustatory receptor</fullName>
    </recommendedName>
</protein>
<evidence type="ECO:0000256" key="4">
    <source>
        <dbReference type="ARBA" id="ARBA00023136"/>
    </source>
</evidence>
<dbReference type="EMBL" id="BMAV01007336">
    <property type="protein sequence ID" value="GFY50159.1"/>
    <property type="molecule type" value="Genomic_DNA"/>
</dbReference>
<dbReference type="GO" id="GO:0007606">
    <property type="term" value="P:sensory perception of chemical stimulus"/>
    <property type="evidence" value="ECO:0007669"/>
    <property type="project" value="TreeGrafter"/>
</dbReference>
<feature type="transmembrane region" description="Helical" evidence="6">
    <location>
        <begin position="365"/>
        <end position="383"/>
    </location>
</feature>
<dbReference type="OrthoDB" id="6435817at2759"/>
<organism evidence="7 8">
    <name type="scientific">Trichonephila inaurata madagascariensis</name>
    <dbReference type="NCBI Taxonomy" id="2747483"/>
    <lineage>
        <taxon>Eukaryota</taxon>
        <taxon>Metazoa</taxon>
        <taxon>Ecdysozoa</taxon>
        <taxon>Arthropoda</taxon>
        <taxon>Chelicerata</taxon>
        <taxon>Arachnida</taxon>
        <taxon>Araneae</taxon>
        <taxon>Araneomorphae</taxon>
        <taxon>Entelegynae</taxon>
        <taxon>Araneoidea</taxon>
        <taxon>Nephilidae</taxon>
        <taxon>Trichonephila</taxon>
        <taxon>Trichonephila inaurata</taxon>
    </lineage>
</organism>
<accession>A0A8X6XCU5</accession>
<evidence type="ECO:0000256" key="5">
    <source>
        <dbReference type="ARBA" id="ARBA00023170"/>
    </source>
</evidence>
<dbReference type="GO" id="GO:0016020">
    <property type="term" value="C:membrane"/>
    <property type="evidence" value="ECO:0007669"/>
    <property type="project" value="UniProtKB-SubCell"/>
</dbReference>
<comment type="caution">
    <text evidence="7">The sequence shown here is derived from an EMBL/GenBank/DDBJ whole genome shotgun (WGS) entry which is preliminary data.</text>
</comment>
<keyword evidence="8" id="KW-1185">Reference proteome</keyword>
<feature type="transmembrane region" description="Helical" evidence="6">
    <location>
        <begin position="208"/>
        <end position="229"/>
    </location>
</feature>
<evidence type="ECO:0000313" key="7">
    <source>
        <dbReference type="EMBL" id="GFY50159.1"/>
    </source>
</evidence>
<proteinExistence type="predicted"/>
<reference evidence="7" key="1">
    <citation type="submission" date="2020-08" db="EMBL/GenBank/DDBJ databases">
        <title>Multicomponent nature underlies the extraordinary mechanical properties of spider dragline silk.</title>
        <authorList>
            <person name="Kono N."/>
            <person name="Nakamura H."/>
            <person name="Mori M."/>
            <person name="Yoshida Y."/>
            <person name="Ohtoshi R."/>
            <person name="Malay A.D."/>
            <person name="Moran D.A.P."/>
            <person name="Tomita M."/>
            <person name="Numata K."/>
            <person name="Arakawa K."/>
        </authorList>
    </citation>
    <scope>NUCLEOTIDE SEQUENCE</scope>
</reference>
<dbReference type="AlphaFoldDB" id="A0A8X6XCU5"/>
<feature type="transmembrane region" description="Helical" evidence="6">
    <location>
        <begin position="294"/>
        <end position="317"/>
    </location>
</feature>
<feature type="transmembrane region" description="Helical" evidence="6">
    <location>
        <begin position="267"/>
        <end position="288"/>
    </location>
</feature>
<sequence>MLQESLNSATGVISKIYSPDVDEDEIYKLFKPLFNLFNLEGIDVILKKTRCGIYHLTFQIFSAFFFFAIVVTNVIHEIYLMTIITEPRWFKIIASHNLIQVLGTIQALMLYRKRKALRKVIEHLRSTLRLIKPIMKLKKLKIIRKCLIVAILIMLTFHFAMSQILAGKDLVFLKAKQLPLELAFNLNISWETTKLLVRFASLSRQMNFIWMDSFLLYYCLLCCVLKSAFEKFRMILLEGKERSKYLHIHNSLTEAVLVVDDAYSSQIFFCCALQLISIFLQVFLMNNVSHDGIFFYRVFSAWISLSFVVVVICASGVGESAIKVKEIICQMDFNASFENWSQLLFKLLMSDTQLTVWKIISIKRVTILNVLGAFFTYTVIIVAL</sequence>
<keyword evidence="3 6" id="KW-1133">Transmembrane helix</keyword>
<keyword evidence="5" id="KW-0675">Receptor</keyword>
<evidence type="ECO:0000313" key="8">
    <source>
        <dbReference type="Proteomes" id="UP000886998"/>
    </source>
</evidence>
<dbReference type="Proteomes" id="UP000886998">
    <property type="component" value="Unassembled WGS sequence"/>
</dbReference>
<dbReference type="PANTHER" id="PTHR21421:SF29">
    <property type="entry name" value="GUSTATORY RECEPTOR 5A FOR TREHALOSE-RELATED"/>
    <property type="match status" value="1"/>
</dbReference>
<evidence type="ECO:0000256" key="6">
    <source>
        <dbReference type="SAM" id="Phobius"/>
    </source>
</evidence>
<dbReference type="GO" id="GO:0038023">
    <property type="term" value="F:signaling receptor activity"/>
    <property type="evidence" value="ECO:0007669"/>
    <property type="project" value="UniProtKB-ARBA"/>
</dbReference>
<evidence type="ECO:0000256" key="1">
    <source>
        <dbReference type="ARBA" id="ARBA00004141"/>
    </source>
</evidence>
<dbReference type="GO" id="GO:0051606">
    <property type="term" value="P:detection of stimulus"/>
    <property type="evidence" value="ECO:0007669"/>
    <property type="project" value="UniProtKB-ARBA"/>
</dbReference>
<evidence type="ECO:0000256" key="3">
    <source>
        <dbReference type="ARBA" id="ARBA00022989"/>
    </source>
</evidence>
<name>A0A8X6XCU5_9ARAC</name>